<keyword evidence="3" id="KW-1185">Reference proteome</keyword>
<dbReference type="PANTHER" id="PTHR39175:SF1">
    <property type="entry name" value="FAMILY PROTEIN, PUTATIVE (AFU_ORTHOLOGUE AFUA_3G15060)-RELATED"/>
    <property type="match status" value="1"/>
</dbReference>
<accession>A0A4Q7VW59</accession>
<dbReference type="RefSeq" id="WP_130431366.1">
    <property type="nucleotide sequence ID" value="NZ_SHKP01000005.1"/>
</dbReference>
<dbReference type="InterPro" id="IPR037523">
    <property type="entry name" value="VOC_core"/>
</dbReference>
<dbReference type="PANTHER" id="PTHR39175">
    <property type="entry name" value="FAMILY PROTEIN, PUTATIVE (AFU_ORTHOLOGUE AFUA_3G15060)-RELATED"/>
    <property type="match status" value="1"/>
</dbReference>
<name>A0A4Q7VW59_9BURK</name>
<dbReference type="InterPro" id="IPR029068">
    <property type="entry name" value="Glyas_Bleomycin-R_OHBP_Dase"/>
</dbReference>
<comment type="caution">
    <text evidence="2">The sequence shown here is derived from an EMBL/GenBank/DDBJ whole genome shotgun (WGS) entry which is preliminary data.</text>
</comment>
<dbReference type="Pfam" id="PF00903">
    <property type="entry name" value="Glyoxalase"/>
    <property type="match status" value="1"/>
</dbReference>
<evidence type="ECO:0000259" key="1">
    <source>
        <dbReference type="PROSITE" id="PS51819"/>
    </source>
</evidence>
<feature type="domain" description="VOC" evidence="1">
    <location>
        <begin position="6"/>
        <end position="119"/>
    </location>
</feature>
<dbReference type="PROSITE" id="PS51819">
    <property type="entry name" value="VOC"/>
    <property type="match status" value="1"/>
</dbReference>
<protein>
    <recommendedName>
        <fullName evidence="1">VOC domain-containing protein</fullName>
    </recommendedName>
</protein>
<evidence type="ECO:0000313" key="3">
    <source>
        <dbReference type="Proteomes" id="UP000293671"/>
    </source>
</evidence>
<dbReference type="Gene3D" id="3.10.180.10">
    <property type="entry name" value="2,3-Dihydroxybiphenyl 1,2-Dioxygenase, domain 1"/>
    <property type="match status" value="1"/>
</dbReference>
<sequence>MSSVFAIDHVQLPIPPGGGWRAREFYEERLGLRELRDPALDRPGTLRFQLGVQRLDLHEGPYSGVAPQAHLALRVRGLRDFIGALRERGLRVDTGGVPDVGARAYLDDPFGNRIELIDALVLGAAETAYEADPLEFAV</sequence>
<gene>
    <name evidence="2" type="ORF">EV670_1657</name>
</gene>
<reference evidence="2 3" key="1">
    <citation type="submission" date="2019-02" db="EMBL/GenBank/DDBJ databases">
        <title>Genomic Encyclopedia of Type Strains, Phase IV (KMG-IV): sequencing the most valuable type-strain genomes for metagenomic binning, comparative biology and taxonomic classification.</title>
        <authorList>
            <person name="Goeker M."/>
        </authorList>
    </citation>
    <scope>NUCLEOTIDE SEQUENCE [LARGE SCALE GENOMIC DNA]</scope>
    <source>
        <strain evidence="2 3">DSM 19570</strain>
    </source>
</reference>
<dbReference type="OrthoDB" id="9813630at2"/>
<dbReference type="Proteomes" id="UP000293671">
    <property type="component" value="Unassembled WGS sequence"/>
</dbReference>
<dbReference type="EMBL" id="SHKP01000005">
    <property type="protein sequence ID" value="RZU00944.1"/>
    <property type="molecule type" value="Genomic_DNA"/>
</dbReference>
<proteinExistence type="predicted"/>
<dbReference type="AlphaFoldDB" id="A0A4Q7VW59"/>
<evidence type="ECO:0000313" key="2">
    <source>
        <dbReference type="EMBL" id="RZU00944.1"/>
    </source>
</evidence>
<dbReference type="InterPro" id="IPR004360">
    <property type="entry name" value="Glyas_Fos-R_dOase_dom"/>
</dbReference>
<organism evidence="2 3">
    <name type="scientific">Rivibacter subsaxonicus</name>
    <dbReference type="NCBI Taxonomy" id="457575"/>
    <lineage>
        <taxon>Bacteria</taxon>
        <taxon>Pseudomonadati</taxon>
        <taxon>Pseudomonadota</taxon>
        <taxon>Betaproteobacteria</taxon>
        <taxon>Burkholderiales</taxon>
        <taxon>Rivibacter</taxon>
    </lineage>
</organism>
<dbReference type="SUPFAM" id="SSF54593">
    <property type="entry name" value="Glyoxalase/Bleomycin resistance protein/Dihydroxybiphenyl dioxygenase"/>
    <property type="match status" value="1"/>
</dbReference>